<accession>A0A9P7J8H2</accession>
<organism evidence="2 3">
    <name type="scientific">Suillus subaureus</name>
    <dbReference type="NCBI Taxonomy" id="48587"/>
    <lineage>
        <taxon>Eukaryota</taxon>
        <taxon>Fungi</taxon>
        <taxon>Dikarya</taxon>
        <taxon>Basidiomycota</taxon>
        <taxon>Agaricomycotina</taxon>
        <taxon>Agaricomycetes</taxon>
        <taxon>Agaricomycetidae</taxon>
        <taxon>Boletales</taxon>
        <taxon>Suillineae</taxon>
        <taxon>Suillaceae</taxon>
        <taxon>Suillus</taxon>
    </lineage>
</organism>
<dbReference type="EMBL" id="JABBWG010000040">
    <property type="protein sequence ID" value="KAG1807984.1"/>
    <property type="molecule type" value="Genomic_DNA"/>
</dbReference>
<dbReference type="OrthoDB" id="2691562at2759"/>
<evidence type="ECO:0000313" key="2">
    <source>
        <dbReference type="EMBL" id="KAG1807984.1"/>
    </source>
</evidence>
<dbReference type="GeneID" id="64630799"/>
<evidence type="ECO:0000313" key="1">
    <source>
        <dbReference type="EMBL" id="KAG1801118.1"/>
    </source>
</evidence>
<dbReference type="AlphaFoldDB" id="A0A9P7J8H2"/>
<sequence>MSAWPHIVWLELVDQQITPVTFRGLFAALRHCPHLHWLQISTDTVNIDIDPDTESFQHTALQQLILRPSDLADGEAVARIIFSMLPCVDRVLYSVYPELYSWHEVNRHLESFRSSPVTGHYITGVPSEI</sequence>
<protein>
    <submittedName>
        <fullName evidence="2">Uncharacterized protein</fullName>
    </submittedName>
</protein>
<keyword evidence="3" id="KW-1185">Reference proteome</keyword>
<reference evidence="2" key="1">
    <citation type="journal article" date="2020" name="New Phytol.">
        <title>Comparative genomics reveals dynamic genome evolution in host specialist ectomycorrhizal fungi.</title>
        <authorList>
            <person name="Lofgren L.A."/>
            <person name="Nguyen N.H."/>
            <person name="Vilgalys R."/>
            <person name="Ruytinx J."/>
            <person name="Liao H.L."/>
            <person name="Branco S."/>
            <person name="Kuo A."/>
            <person name="LaButti K."/>
            <person name="Lipzen A."/>
            <person name="Andreopoulos W."/>
            <person name="Pangilinan J."/>
            <person name="Riley R."/>
            <person name="Hundley H."/>
            <person name="Na H."/>
            <person name="Barry K."/>
            <person name="Grigoriev I.V."/>
            <person name="Stajich J.E."/>
            <person name="Kennedy P.G."/>
        </authorList>
    </citation>
    <scope>NUCLEOTIDE SEQUENCE</scope>
    <source>
        <strain evidence="2">MN1</strain>
    </source>
</reference>
<evidence type="ECO:0000313" key="3">
    <source>
        <dbReference type="Proteomes" id="UP000807769"/>
    </source>
</evidence>
<comment type="caution">
    <text evidence="2">The sequence shown here is derived from an EMBL/GenBank/DDBJ whole genome shotgun (WGS) entry which is preliminary data.</text>
</comment>
<dbReference type="Proteomes" id="UP000807769">
    <property type="component" value="Unassembled WGS sequence"/>
</dbReference>
<dbReference type="RefSeq" id="XP_041188369.1">
    <property type="nucleotide sequence ID" value="XM_041336783.1"/>
</dbReference>
<dbReference type="EMBL" id="JABBWG010000102">
    <property type="protein sequence ID" value="KAG1801118.1"/>
    <property type="molecule type" value="Genomic_DNA"/>
</dbReference>
<name>A0A9P7J8H2_9AGAM</name>
<proteinExistence type="predicted"/>
<gene>
    <name evidence="2" type="ORF">BJ212DRAFT_1384807</name>
    <name evidence="1" type="ORF">BJ212DRAFT_1399758</name>
</gene>